<proteinExistence type="predicted"/>
<dbReference type="Gene3D" id="2.120.10.30">
    <property type="entry name" value="TolB, C-terminal domain"/>
    <property type="match status" value="1"/>
</dbReference>
<evidence type="ECO:0000259" key="1">
    <source>
        <dbReference type="Pfam" id="PF00326"/>
    </source>
</evidence>
<dbReference type="InterPro" id="IPR050585">
    <property type="entry name" value="Xaa-Pro_dipeptidyl-ppase/CocE"/>
</dbReference>
<dbReference type="EMBL" id="UOFE01000031">
    <property type="protein sequence ID" value="VAW53010.1"/>
    <property type="molecule type" value="Genomic_DNA"/>
</dbReference>
<evidence type="ECO:0000313" key="2">
    <source>
        <dbReference type="EMBL" id="VAW53010.1"/>
    </source>
</evidence>
<dbReference type="InterPro" id="IPR029058">
    <property type="entry name" value="AB_hydrolase_fold"/>
</dbReference>
<dbReference type="GO" id="GO:0006508">
    <property type="term" value="P:proteolysis"/>
    <property type="evidence" value="ECO:0007669"/>
    <property type="project" value="InterPro"/>
</dbReference>
<feature type="domain" description="Peptidase S9 prolyl oligopeptidase catalytic" evidence="1">
    <location>
        <begin position="426"/>
        <end position="630"/>
    </location>
</feature>
<dbReference type="PANTHER" id="PTHR43056:SF5">
    <property type="entry name" value="PEPTIDASE S9 PROLYL OLIGOPEPTIDASE CATALYTIC DOMAIN-CONTAINING PROTEIN"/>
    <property type="match status" value="1"/>
</dbReference>
<dbReference type="Pfam" id="PF00326">
    <property type="entry name" value="Peptidase_S9"/>
    <property type="match status" value="1"/>
</dbReference>
<gene>
    <name evidence="2" type="ORF">MNBD_GAMMA05-1924</name>
</gene>
<sequence length="648" mass="73325">MATQTEKYGNWTSVISSDLIVSDNITIDEPRQHGQSIYYIERRPLENGRCVIVVVNNKLLSDILPPPYSARSRVHEYGGGSYCVDNNIVYFINDSDQDIYCIKDNQVKRITEINNFRFADLVFDKARHRLIAVCEAHAEQTVTNTLVSIDIKNGRLTTLEQGNDFYASPRLNSTNEQLCWQSWDHPNMPWDGNKLWLANLDATGNTKDKKHIAGGDNISVFQPQWSPDDRLYFISDSDGWWHLYQYSLKNNTQLTQGEKEFGLPQWIFAQSTYTFIDNTHVLCYFQSQGQTTLATLSLTEPHTLNEISTPWHDFNSISADNSNICFIAASSSEFPQLISATLNNSILKSEQVKNSCQLPIDTKYYSNAQSLSFINRHQQTVYANYYPPTNPDYTNKKCGITNSAKPPLIIICHGGPTGQASTALDPRKQFWTSRGFALLDVNYSGSTGYGKTYRERLHGKWGRLDIEDCCDAAGHAVALGLADKNQLIIRGSSAGGYTVLSALTFENVFSAGASYYGISELTSLAEHTHKFESRYLDKLIGTYPEQKTLYKERSPINSTDQLDCPVIFFQGTEDRVVPKEQAEKMFEALDKKGLSVAAQYYESEQHGFRKAETITQSLENELSFYQLIFKLKPKDEIVFKGNIQLKNV</sequence>
<dbReference type="GO" id="GO:0008236">
    <property type="term" value="F:serine-type peptidase activity"/>
    <property type="evidence" value="ECO:0007669"/>
    <property type="project" value="InterPro"/>
</dbReference>
<dbReference type="InterPro" id="IPR001375">
    <property type="entry name" value="Peptidase_S9_cat"/>
</dbReference>
<dbReference type="PANTHER" id="PTHR43056">
    <property type="entry name" value="PEPTIDASE S9 PROLYL OLIGOPEPTIDASE"/>
    <property type="match status" value="1"/>
</dbReference>
<organism evidence="2">
    <name type="scientific">hydrothermal vent metagenome</name>
    <dbReference type="NCBI Taxonomy" id="652676"/>
    <lineage>
        <taxon>unclassified sequences</taxon>
        <taxon>metagenomes</taxon>
        <taxon>ecological metagenomes</taxon>
    </lineage>
</organism>
<reference evidence="2" key="1">
    <citation type="submission" date="2018-06" db="EMBL/GenBank/DDBJ databases">
        <authorList>
            <person name="Zhirakovskaya E."/>
        </authorList>
    </citation>
    <scope>NUCLEOTIDE SEQUENCE</scope>
</reference>
<protein>
    <submittedName>
        <fullName evidence="2">Prolyl oligopeptidase family protein</fullName>
    </submittedName>
</protein>
<dbReference type="Gene3D" id="3.40.50.1820">
    <property type="entry name" value="alpha/beta hydrolase"/>
    <property type="match status" value="1"/>
</dbReference>
<dbReference type="SUPFAM" id="SSF82171">
    <property type="entry name" value="DPP6 N-terminal domain-like"/>
    <property type="match status" value="1"/>
</dbReference>
<dbReference type="AlphaFoldDB" id="A0A3B0WKG5"/>
<dbReference type="InterPro" id="IPR011042">
    <property type="entry name" value="6-blade_b-propeller_TolB-like"/>
</dbReference>
<accession>A0A3B0WKG5</accession>
<name>A0A3B0WKG5_9ZZZZ</name>
<dbReference type="SUPFAM" id="SSF53474">
    <property type="entry name" value="alpha/beta-Hydrolases"/>
    <property type="match status" value="1"/>
</dbReference>